<dbReference type="InterPro" id="IPR019079">
    <property type="entry name" value="Capsule_synth_CapA"/>
</dbReference>
<sequence>MTWMDWKTGKMHIAPGDPTQQRWRMTIAADWGAKQIWGDETMLEALMIDSPEQVYGDLLPYIRGSDLRVVNVETVLGDQGVPLAAKGQNDKRFLIHADARTVNALTAVPFDIGCLANNHTLDMSAEGLNETIRVLRQAGIQTVGGGMSGAEAEQPLIVEAKGTRVAIINCSEGEQCRSVDGSPGAYGLELHRVQSQIARLRQTEPDAVIIVIFHGGREHTPTPPPYVVHDLRAIAEMGAHAVIAHHPHVPQGIELYNGVPIVYSMGNFVFWQTDPAFYRHAGYIVHLDWTGSTITGLEITPYQVHKDGVRLMGAKMREKFAEDMARVNKLLADPADIEAAWNAFIDHMGIEQIARSLESGAGGLRSGDLKATSRMLNLFFTPAHRELYIQAMKRVMNGTFGDSPPWAKELVHYWLHDSFIDAVNLDAE</sequence>
<dbReference type="InterPro" id="IPR052169">
    <property type="entry name" value="CW_Biosynth-Accessory"/>
</dbReference>
<evidence type="ECO:0000313" key="3">
    <source>
        <dbReference type="EMBL" id="RKN77159.1"/>
    </source>
</evidence>
<organism evidence="3 4">
    <name type="scientific">Paenibacillus ginsengarvi</name>
    <dbReference type="NCBI Taxonomy" id="400777"/>
    <lineage>
        <taxon>Bacteria</taxon>
        <taxon>Bacillati</taxon>
        <taxon>Bacillota</taxon>
        <taxon>Bacilli</taxon>
        <taxon>Bacillales</taxon>
        <taxon>Paenibacillaceae</taxon>
        <taxon>Paenibacillus</taxon>
    </lineage>
</organism>
<dbReference type="PANTHER" id="PTHR33393">
    <property type="entry name" value="POLYGLUTAMINE SYNTHESIS ACCESSORY PROTEIN RV0574C-RELATED"/>
    <property type="match status" value="1"/>
</dbReference>
<dbReference type="PANTHER" id="PTHR33393:SF13">
    <property type="entry name" value="PGA BIOSYNTHESIS PROTEIN CAPA"/>
    <property type="match status" value="1"/>
</dbReference>
<dbReference type="SMART" id="SM00854">
    <property type="entry name" value="PGA_cap"/>
    <property type="match status" value="1"/>
</dbReference>
<evidence type="ECO:0000313" key="4">
    <source>
        <dbReference type="Proteomes" id="UP000282311"/>
    </source>
</evidence>
<dbReference type="SUPFAM" id="SSF56300">
    <property type="entry name" value="Metallo-dependent phosphatases"/>
    <property type="match status" value="1"/>
</dbReference>
<dbReference type="Proteomes" id="UP000282311">
    <property type="component" value="Unassembled WGS sequence"/>
</dbReference>
<dbReference type="AlphaFoldDB" id="A0A3B0BYA3"/>
<dbReference type="CDD" id="cd07381">
    <property type="entry name" value="MPP_CapA"/>
    <property type="match status" value="1"/>
</dbReference>
<proteinExistence type="inferred from homology"/>
<keyword evidence="4" id="KW-1185">Reference proteome</keyword>
<evidence type="ECO:0000256" key="1">
    <source>
        <dbReference type="ARBA" id="ARBA00005662"/>
    </source>
</evidence>
<dbReference type="InterPro" id="IPR029052">
    <property type="entry name" value="Metallo-depent_PP-like"/>
</dbReference>
<name>A0A3B0BYA3_9BACL</name>
<comment type="caution">
    <text evidence="3">The sequence shown here is derived from an EMBL/GenBank/DDBJ whole genome shotgun (WGS) entry which is preliminary data.</text>
</comment>
<reference evidence="3 4" key="1">
    <citation type="journal article" date="2007" name="Int. J. Syst. Evol. Microbiol.">
        <title>Paenibacillus ginsengarvi sp. nov., isolated from soil from ginseng cultivation.</title>
        <authorList>
            <person name="Yoon M.H."/>
            <person name="Ten L.N."/>
            <person name="Im W.T."/>
        </authorList>
    </citation>
    <scope>NUCLEOTIDE SEQUENCE [LARGE SCALE GENOMIC DNA]</scope>
    <source>
        <strain evidence="3 4">KCTC 13059</strain>
    </source>
</reference>
<dbReference type="OrthoDB" id="9810906at2"/>
<dbReference type="Gene3D" id="3.60.21.10">
    <property type="match status" value="1"/>
</dbReference>
<dbReference type="Pfam" id="PF09587">
    <property type="entry name" value="PGA_cap"/>
    <property type="match status" value="1"/>
</dbReference>
<protein>
    <submittedName>
        <fullName evidence="3">CapA family protein</fullName>
    </submittedName>
</protein>
<dbReference type="EMBL" id="RBAH01000020">
    <property type="protein sequence ID" value="RKN77159.1"/>
    <property type="molecule type" value="Genomic_DNA"/>
</dbReference>
<evidence type="ECO:0000259" key="2">
    <source>
        <dbReference type="SMART" id="SM00854"/>
    </source>
</evidence>
<comment type="similarity">
    <text evidence="1">Belongs to the CapA family.</text>
</comment>
<gene>
    <name evidence="3" type="ORF">D7M11_24375</name>
</gene>
<dbReference type="RefSeq" id="WP_120749868.1">
    <property type="nucleotide sequence ID" value="NZ_RBAH01000020.1"/>
</dbReference>
<accession>A0A3B0BYA3</accession>
<feature type="domain" description="Capsule synthesis protein CapA" evidence="2">
    <location>
        <begin position="46"/>
        <end position="272"/>
    </location>
</feature>